<evidence type="ECO:0000256" key="10">
    <source>
        <dbReference type="RuleBase" id="RU365067"/>
    </source>
</evidence>
<keyword evidence="5 10" id="KW-0256">Endoplasmic reticulum</keyword>
<evidence type="ECO:0000256" key="2">
    <source>
        <dbReference type="ARBA" id="ARBA00004922"/>
    </source>
</evidence>
<keyword evidence="10" id="KW-0813">Transport</keyword>
<evidence type="ECO:0000256" key="6">
    <source>
        <dbReference type="ARBA" id="ARBA00022989"/>
    </source>
</evidence>
<evidence type="ECO:0000256" key="7">
    <source>
        <dbReference type="ARBA" id="ARBA00023136"/>
    </source>
</evidence>
<dbReference type="Proteomes" id="UP000305067">
    <property type="component" value="Unassembled WGS sequence"/>
</dbReference>
<evidence type="ECO:0000256" key="5">
    <source>
        <dbReference type="ARBA" id="ARBA00022824"/>
    </source>
</evidence>
<proteinExistence type="inferred from homology"/>
<evidence type="ECO:0000256" key="4">
    <source>
        <dbReference type="ARBA" id="ARBA00022692"/>
    </source>
</evidence>
<feature type="transmembrane region" description="Helical" evidence="10">
    <location>
        <begin position="374"/>
        <end position="398"/>
    </location>
</feature>
<evidence type="ECO:0000256" key="3">
    <source>
        <dbReference type="ARBA" id="ARBA00010288"/>
    </source>
</evidence>
<feature type="transmembrane region" description="Helical" evidence="10">
    <location>
        <begin position="97"/>
        <end position="116"/>
    </location>
</feature>
<accession>A0A5C3QF09</accession>
<dbReference type="STRING" id="1884261.A0A5C3QF09"/>
<evidence type="ECO:0000256" key="9">
    <source>
        <dbReference type="ARBA" id="ARBA00045912"/>
    </source>
</evidence>
<keyword evidence="6 10" id="KW-1133">Transmembrane helix</keyword>
<dbReference type="InterPro" id="IPR007594">
    <property type="entry name" value="RFT1"/>
</dbReference>
<feature type="transmembrane region" description="Helical" evidence="10">
    <location>
        <begin position="410"/>
        <end position="429"/>
    </location>
</feature>
<dbReference type="GO" id="GO:0006488">
    <property type="term" value="P:dolichol-linked oligosaccharide biosynthetic process"/>
    <property type="evidence" value="ECO:0007669"/>
    <property type="project" value="InterPro"/>
</dbReference>
<comment type="function">
    <text evidence="9 10">Intramembrane glycolipid transporter that operates in the biosynthetic pathway of dolichol-linked oligosaccharides, the glycan precursors employed in protein asparagine (N)-glycosylation. The sequential addition of sugars to dolichol pyrophosphate produces dolichol-linked oligosaccharides containing fourteen sugars, including two GlcNAcs, nine mannoses and three glucoses. Once assembled, the oligosaccharide is transferred from the lipid to nascent proteins by oligosaccharyltransferases. The assembly of dolichol-linked oligosaccharides begins on the cytosolic side of the endoplasmic reticulum membrane and finishes in its lumen. RFT1 could mediate the translocation of the cytosolically oriented intermediate DolPP-GlcNAc2Man5, produced by ALG11, into the ER lumen where dolichol-linked oligosaccharides assembly continues. However, the intramembrane lipid transporter activity could not be confirmed in vitro.</text>
</comment>
<dbReference type="GO" id="GO:0034203">
    <property type="term" value="P:glycolipid translocation"/>
    <property type="evidence" value="ECO:0007669"/>
    <property type="project" value="TreeGrafter"/>
</dbReference>
<keyword evidence="7 10" id="KW-0472">Membrane</keyword>
<name>A0A5C3QF09_9AGAR</name>
<organism evidence="11 12">
    <name type="scientific">Pterulicium gracile</name>
    <dbReference type="NCBI Taxonomy" id="1884261"/>
    <lineage>
        <taxon>Eukaryota</taxon>
        <taxon>Fungi</taxon>
        <taxon>Dikarya</taxon>
        <taxon>Basidiomycota</taxon>
        <taxon>Agaricomycotina</taxon>
        <taxon>Agaricomycetes</taxon>
        <taxon>Agaricomycetidae</taxon>
        <taxon>Agaricales</taxon>
        <taxon>Pleurotineae</taxon>
        <taxon>Pterulaceae</taxon>
        <taxon>Pterulicium</taxon>
    </lineage>
</organism>
<dbReference type="AlphaFoldDB" id="A0A5C3QF09"/>
<feature type="transmembrane region" description="Helical" evidence="10">
    <location>
        <begin position="128"/>
        <end position="147"/>
    </location>
</feature>
<dbReference type="GO" id="GO:0005789">
    <property type="term" value="C:endoplasmic reticulum membrane"/>
    <property type="evidence" value="ECO:0007669"/>
    <property type="project" value="UniProtKB-SubCell"/>
</dbReference>
<feature type="transmembrane region" description="Helical" evidence="10">
    <location>
        <begin position="335"/>
        <end position="354"/>
    </location>
</feature>
<dbReference type="OrthoDB" id="9979195at2759"/>
<dbReference type="Pfam" id="PF04506">
    <property type="entry name" value="Rft-1"/>
    <property type="match status" value="1"/>
</dbReference>
<feature type="transmembrane region" description="Helical" evidence="10">
    <location>
        <begin position="168"/>
        <end position="188"/>
    </location>
</feature>
<gene>
    <name evidence="11" type="ORF">BDV98DRAFT_605873</name>
</gene>
<dbReference type="PANTHER" id="PTHR13117">
    <property type="entry name" value="ENDOPLASMIC RETICULUM MULTISPAN TRANSMEMBRANE PROTEIN-RELATED"/>
    <property type="match status" value="1"/>
</dbReference>
<comment type="caution">
    <text evidence="10">Lacks conserved residue(s) required for the propagation of feature annotation.</text>
</comment>
<comment type="subcellular location">
    <subcellularLocation>
        <location evidence="1 10">Endoplasmic reticulum membrane</location>
        <topology evidence="1 10">Multi-pass membrane protein</topology>
    </subcellularLocation>
</comment>
<feature type="transmembrane region" description="Helical" evidence="10">
    <location>
        <begin position="194"/>
        <end position="215"/>
    </location>
</feature>
<reference evidence="11 12" key="1">
    <citation type="journal article" date="2019" name="Nat. Ecol. Evol.">
        <title>Megaphylogeny resolves global patterns of mushroom evolution.</title>
        <authorList>
            <person name="Varga T."/>
            <person name="Krizsan K."/>
            <person name="Foldi C."/>
            <person name="Dima B."/>
            <person name="Sanchez-Garcia M."/>
            <person name="Sanchez-Ramirez S."/>
            <person name="Szollosi G.J."/>
            <person name="Szarkandi J.G."/>
            <person name="Papp V."/>
            <person name="Albert L."/>
            <person name="Andreopoulos W."/>
            <person name="Angelini C."/>
            <person name="Antonin V."/>
            <person name="Barry K.W."/>
            <person name="Bougher N.L."/>
            <person name="Buchanan P."/>
            <person name="Buyck B."/>
            <person name="Bense V."/>
            <person name="Catcheside P."/>
            <person name="Chovatia M."/>
            <person name="Cooper J."/>
            <person name="Damon W."/>
            <person name="Desjardin D."/>
            <person name="Finy P."/>
            <person name="Geml J."/>
            <person name="Haridas S."/>
            <person name="Hughes K."/>
            <person name="Justo A."/>
            <person name="Karasinski D."/>
            <person name="Kautmanova I."/>
            <person name="Kiss B."/>
            <person name="Kocsube S."/>
            <person name="Kotiranta H."/>
            <person name="LaButti K.M."/>
            <person name="Lechner B.E."/>
            <person name="Liimatainen K."/>
            <person name="Lipzen A."/>
            <person name="Lukacs Z."/>
            <person name="Mihaltcheva S."/>
            <person name="Morgado L.N."/>
            <person name="Niskanen T."/>
            <person name="Noordeloos M.E."/>
            <person name="Ohm R.A."/>
            <person name="Ortiz-Santana B."/>
            <person name="Ovrebo C."/>
            <person name="Racz N."/>
            <person name="Riley R."/>
            <person name="Savchenko A."/>
            <person name="Shiryaev A."/>
            <person name="Soop K."/>
            <person name="Spirin V."/>
            <person name="Szebenyi C."/>
            <person name="Tomsovsky M."/>
            <person name="Tulloss R.E."/>
            <person name="Uehling J."/>
            <person name="Grigoriev I.V."/>
            <person name="Vagvolgyi C."/>
            <person name="Papp T."/>
            <person name="Martin F.M."/>
            <person name="Miettinen O."/>
            <person name="Hibbett D.S."/>
            <person name="Nagy L.G."/>
        </authorList>
    </citation>
    <scope>NUCLEOTIDE SEQUENCE [LARGE SCALE GENOMIC DNA]</scope>
    <source>
        <strain evidence="11 12">CBS 309.79</strain>
    </source>
</reference>
<sequence length="552" mass="60150">MSTLNLLSSLVGLQLVSRLFTFVLNQALLRLASPEAYGTASIQFELLVNSILSLSRTGIRNALLRTDNLRVIPDNHEKKKGGNNAENNEAYEKTLRLAHVPFMIGIPLALASYVGHTWSASEETSRQPYFSVALGMYAFSAVVELLTEPMHNLAQAQSRTNLRLRAEGLGVVLRTAVTFLVLLFDYQTGLNGRLALIGFSLGQLTYALVAVAIYASHYGFGKLWPDVSGLKSPKTSLDQGSLKVAKEMTWQSLIKLFLSEGDKVLLLWLVNLQDQGGYAVASNYGSLIARIVLMPLDEATRVFFAKAVSATPSSSDEPHSKEDPTIPVPHFFTNLLRTILTSSLLLLTLAPPYLPHVLSLLLPARYASTSAPSILHAWIFYIPFLALNGVLEAFYSAVADAKALARQSRYMILFSAVFIGSATLLFKLTNLGDASLIYANIVGMGARIIFCSAYADGWFKARQEKEENGGEVMRWRDVVPKTNVVLVIACARMLVRADEARVKLEDVGGGVSRGMLEHLGVGAGLGLVCVGVWSMVDGRAILQGRGRKVKGN</sequence>
<keyword evidence="4 10" id="KW-0812">Transmembrane</keyword>
<keyword evidence="12" id="KW-1185">Reference proteome</keyword>
<dbReference type="EMBL" id="ML178832">
    <property type="protein sequence ID" value="TFK99709.1"/>
    <property type="molecule type" value="Genomic_DNA"/>
</dbReference>
<evidence type="ECO:0000313" key="12">
    <source>
        <dbReference type="Proteomes" id="UP000305067"/>
    </source>
</evidence>
<evidence type="ECO:0000256" key="1">
    <source>
        <dbReference type="ARBA" id="ARBA00004477"/>
    </source>
</evidence>
<dbReference type="PANTHER" id="PTHR13117:SF5">
    <property type="entry name" value="PROTEIN RFT1 HOMOLOG"/>
    <property type="match status" value="1"/>
</dbReference>
<feature type="transmembrane region" description="Helical" evidence="10">
    <location>
        <begin position="515"/>
        <end position="536"/>
    </location>
</feature>
<comment type="pathway">
    <text evidence="2">Protein modification; protein glycosylation.</text>
</comment>
<evidence type="ECO:0000256" key="8">
    <source>
        <dbReference type="ARBA" id="ARBA00044793"/>
    </source>
</evidence>
<comment type="similarity">
    <text evidence="3 10">Belongs to the RFT1 family.</text>
</comment>
<evidence type="ECO:0000313" key="11">
    <source>
        <dbReference type="EMBL" id="TFK99709.1"/>
    </source>
</evidence>
<protein>
    <recommendedName>
        <fullName evidence="8 10">Man(5)GlcNAc(2)-PP-dolichol translocation protein RFT1</fullName>
    </recommendedName>
</protein>